<dbReference type="OrthoDB" id="4159634at2759"/>
<proteinExistence type="predicted"/>
<name>A0A0D2BQ41_9EURO</name>
<evidence type="ECO:0000256" key="1">
    <source>
        <dbReference type="SAM" id="MobiDB-lite"/>
    </source>
</evidence>
<dbReference type="HOGENOM" id="CLU_1019551_0_0_1"/>
<dbReference type="EMBL" id="KN847320">
    <property type="protein sequence ID" value="KIW54656.1"/>
    <property type="molecule type" value="Genomic_DNA"/>
</dbReference>
<dbReference type="GeneID" id="25328912"/>
<gene>
    <name evidence="2" type="ORF">PV05_07004</name>
</gene>
<dbReference type="RefSeq" id="XP_013315240.1">
    <property type="nucleotide sequence ID" value="XM_013459786.1"/>
</dbReference>
<reference evidence="2 3" key="1">
    <citation type="submission" date="2015-01" db="EMBL/GenBank/DDBJ databases">
        <title>The Genome Sequence of Exophiala xenobiotica CBS118157.</title>
        <authorList>
            <consortium name="The Broad Institute Genomics Platform"/>
            <person name="Cuomo C."/>
            <person name="de Hoog S."/>
            <person name="Gorbushina A."/>
            <person name="Stielow B."/>
            <person name="Teixiera M."/>
            <person name="Abouelleil A."/>
            <person name="Chapman S.B."/>
            <person name="Priest M."/>
            <person name="Young S.K."/>
            <person name="Wortman J."/>
            <person name="Nusbaum C."/>
            <person name="Birren B."/>
        </authorList>
    </citation>
    <scope>NUCLEOTIDE SEQUENCE [LARGE SCALE GENOMIC DNA]</scope>
    <source>
        <strain evidence="2 3">CBS 118157</strain>
    </source>
</reference>
<accession>A0A0D2BQ41</accession>
<feature type="region of interest" description="Disordered" evidence="1">
    <location>
        <begin position="81"/>
        <end position="125"/>
    </location>
</feature>
<evidence type="ECO:0000313" key="2">
    <source>
        <dbReference type="EMBL" id="KIW54656.1"/>
    </source>
</evidence>
<organism evidence="2 3">
    <name type="scientific">Exophiala xenobiotica</name>
    <dbReference type="NCBI Taxonomy" id="348802"/>
    <lineage>
        <taxon>Eukaryota</taxon>
        <taxon>Fungi</taxon>
        <taxon>Dikarya</taxon>
        <taxon>Ascomycota</taxon>
        <taxon>Pezizomycotina</taxon>
        <taxon>Eurotiomycetes</taxon>
        <taxon>Chaetothyriomycetidae</taxon>
        <taxon>Chaetothyriales</taxon>
        <taxon>Herpotrichiellaceae</taxon>
        <taxon>Exophiala</taxon>
    </lineage>
</organism>
<feature type="region of interest" description="Disordered" evidence="1">
    <location>
        <begin position="1"/>
        <end position="58"/>
    </location>
</feature>
<protein>
    <submittedName>
        <fullName evidence="2">Uncharacterized protein</fullName>
    </submittedName>
</protein>
<keyword evidence="3" id="KW-1185">Reference proteome</keyword>
<evidence type="ECO:0000313" key="3">
    <source>
        <dbReference type="Proteomes" id="UP000054342"/>
    </source>
</evidence>
<sequence length="273" mass="30835">MFNENFSFGSPPHEHSLSLKTEQCASSDISPCNSRCSSPRNCRTASPRRDSRFDAYRFAGAPRHPSITALTAQLQSHALDDTEMHSPSLHPSDPGSPTDSASASDVDEGFYDGPDTPATTVSDPYDLDDVDPTLWDLSMSDVMSPGFGHAYRRVPPKFFAIWERSIENLKSQKRVNMRGFRSKWLDHYSQEKSKNEEENPIIENYLRDAGAFMKWNSSKPSRTIHYEQYEEFPNVTRLGQYSVRALTTMCVSPGDQHLDKNGIPPWQHSPDDV</sequence>
<dbReference type="Proteomes" id="UP000054342">
    <property type="component" value="Unassembled WGS sequence"/>
</dbReference>
<dbReference type="AlphaFoldDB" id="A0A0D2BQ41"/>
<feature type="compositionally biased region" description="Polar residues" evidence="1">
    <location>
        <begin position="18"/>
        <end position="44"/>
    </location>
</feature>